<dbReference type="Pfam" id="PF13180">
    <property type="entry name" value="PDZ_2"/>
    <property type="match status" value="1"/>
</dbReference>
<sequence>MHAEPTERNGAGSPGCLVVPAALLVLLAVVLLRPLLGDDRGAAPPATTATAPPAGTAKPSGRRPGVVNIESEQALRGTRSAGTGIVVTPSGLVLTNNHVIQGATSLTGTDTDDRRTYRARVLGYDKNGDLAVLQLEGASRLKPAVFGDAARVRIGDPVTAVGNAGGRGGAPSVVTGRVTALEQVVTARDANDGSVERLTGLIETDAPLRPGNSGGPLLNSAGEVIGVNTAASADYRMDSGDARQGAARGYAIPSGHALAVARQIERGEASATVHIGPTPLLGVRVRAGGGSGALVEEVVPGAPAEAAGVPEGAVIVALGGRPVDSPDELTELLLAHRPGDTVRLEWTGPGDGTRRAADVRLAEGPPQ</sequence>
<dbReference type="Gene3D" id="2.30.42.10">
    <property type="match status" value="1"/>
</dbReference>
<gene>
    <name evidence="6" type="ORF">HNR61_007625</name>
</gene>
<evidence type="ECO:0000256" key="2">
    <source>
        <dbReference type="ARBA" id="ARBA00022801"/>
    </source>
</evidence>
<evidence type="ECO:0000259" key="5">
    <source>
        <dbReference type="PROSITE" id="PS50106"/>
    </source>
</evidence>
<evidence type="ECO:0000256" key="3">
    <source>
        <dbReference type="SAM" id="MobiDB-lite"/>
    </source>
</evidence>
<dbReference type="Pfam" id="PF13365">
    <property type="entry name" value="Trypsin_2"/>
    <property type="match status" value="1"/>
</dbReference>
<dbReference type="Proteomes" id="UP000572680">
    <property type="component" value="Unassembled WGS sequence"/>
</dbReference>
<dbReference type="InterPro" id="IPR036034">
    <property type="entry name" value="PDZ_sf"/>
</dbReference>
<feature type="region of interest" description="Disordered" evidence="3">
    <location>
        <begin position="43"/>
        <end position="64"/>
    </location>
</feature>
<dbReference type="GO" id="GO:0006508">
    <property type="term" value="P:proteolysis"/>
    <property type="evidence" value="ECO:0007669"/>
    <property type="project" value="UniProtKB-KW"/>
</dbReference>
<dbReference type="Gene3D" id="2.40.10.120">
    <property type="match status" value="1"/>
</dbReference>
<dbReference type="PROSITE" id="PS50106">
    <property type="entry name" value="PDZ"/>
    <property type="match status" value="1"/>
</dbReference>
<feature type="transmembrane region" description="Helical" evidence="4">
    <location>
        <begin position="12"/>
        <end position="32"/>
    </location>
</feature>
<dbReference type="RefSeq" id="WP_182847880.1">
    <property type="nucleotide sequence ID" value="NZ_BAAALP010000026.1"/>
</dbReference>
<accession>A0A7W3LX59</accession>
<dbReference type="PRINTS" id="PR00834">
    <property type="entry name" value="PROTEASES2C"/>
</dbReference>
<dbReference type="SMART" id="SM00228">
    <property type="entry name" value="PDZ"/>
    <property type="match status" value="1"/>
</dbReference>
<proteinExistence type="predicted"/>
<name>A0A7W3LX59_ACTNM</name>
<evidence type="ECO:0000313" key="7">
    <source>
        <dbReference type="Proteomes" id="UP000572680"/>
    </source>
</evidence>
<keyword evidence="4" id="KW-0812">Transmembrane</keyword>
<evidence type="ECO:0000256" key="4">
    <source>
        <dbReference type="SAM" id="Phobius"/>
    </source>
</evidence>
<dbReference type="InterPro" id="IPR051201">
    <property type="entry name" value="Chloro_Bact_Ser_Proteases"/>
</dbReference>
<dbReference type="AlphaFoldDB" id="A0A7W3LX59"/>
<reference evidence="6 7" key="1">
    <citation type="submission" date="2020-08" db="EMBL/GenBank/DDBJ databases">
        <title>Genomic Encyclopedia of Type Strains, Phase IV (KMG-IV): sequencing the most valuable type-strain genomes for metagenomic binning, comparative biology and taxonomic classification.</title>
        <authorList>
            <person name="Goeker M."/>
        </authorList>
    </citation>
    <scope>NUCLEOTIDE SEQUENCE [LARGE SCALE GENOMIC DNA]</scope>
    <source>
        <strain evidence="6 7">DSM 44197</strain>
    </source>
</reference>
<protein>
    <submittedName>
        <fullName evidence="6">S1-C subfamily serine protease</fullName>
    </submittedName>
</protein>
<keyword evidence="4" id="KW-0472">Membrane</keyword>
<dbReference type="InterPro" id="IPR001478">
    <property type="entry name" value="PDZ"/>
</dbReference>
<keyword evidence="1 6" id="KW-0645">Protease</keyword>
<dbReference type="SUPFAM" id="SSF50156">
    <property type="entry name" value="PDZ domain-like"/>
    <property type="match status" value="1"/>
</dbReference>
<dbReference type="EMBL" id="JACJIA010000013">
    <property type="protein sequence ID" value="MBA8955943.1"/>
    <property type="molecule type" value="Genomic_DNA"/>
</dbReference>
<dbReference type="PANTHER" id="PTHR43343:SF3">
    <property type="entry name" value="PROTEASE DO-LIKE 8, CHLOROPLASTIC"/>
    <property type="match status" value="1"/>
</dbReference>
<feature type="region of interest" description="Disordered" evidence="3">
    <location>
        <begin position="345"/>
        <end position="367"/>
    </location>
</feature>
<keyword evidence="4" id="KW-1133">Transmembrane helix</keyword>
<dbReference type="InterPro" id="IPR009003">
    <property type="entry name" value="Peptidase_S1_PA"/>
</dbReference>
<feature type="compositionally biased region" description="Low complexity" evidence="3">
    <location>
        <begin position="43"/>
        <end position="57"/>
    </location>
</feature>
<dbReference type="SUPFAM" id="SSF50494">
    <property type="entry name" value="Trypsin-like serine proteases"/>
    <property type="match status" value="1"/>
</dbReference>
<keyword evidence="7" id="KW-1185">Reference proteome</keyword>
<evidence type="ECO:0000313" key="6">
    <source>
        <dbReference type="EMBL" id="MBA8955943.1"/>
    </source>
</evidence>
<evidence type="ECO:0000256" key="1">
    <source>
        <dbReference type="ARBA" id="ARBA00022670"/>
    </source>
</evidence>
<dbReference type="GO" id="GO:0004252">
    <property type="term" value="F:serine-type endopeptidase activity"/>
    <property type="evidence" value="ECO:0007669"/>
    <property type="project" value="InterPro"/>
</dbReference>
<dbReference type="PANTHER" id="PTHR43343">
    <property type="entry name" value="PEPTIDASE S12"/>
    <property type="match status" value="1"/>
</dbReference>
<comment type="caution">
    <text evidence="6">The sequence shown here is derived from an EMBL/GenBank/DDBJ whole genome shotgun (WGS) entry which is preliminary data.</text>
</comment>
<organism evidence="6 7">
    <name type="scientific">Actinomadura namibiensis</name>
    <dbReference type="NCBI Taxonomy" id="182080"/>
    <lineage>
        <taxon>Bacteria</taxon>
        <taxon>Bacillati</taxon>
        <taxon>Actinomycetota</taxon>
        <taxon>Actinomycetes</taxon>
        <taxon>Streptosporangiales</taxon>
        <taxon>Thermomonosporaceae</taxon>
        <taxon>Actinomadura</taxon>
    </lineage>
</organism>
<dbReference type="InterPro" id="IPR001940">
    <property type="entry name" value="Peptidase_S1C"/>
</dbReference>
<keyword evidence="2" id="KW-0378">Hydrolase</keyword>
<feature type="domain" description="PDZ" evidence="5">
    <location>
        <begin position="261"/>
        <end position="325"/>
    </location>
</feature>
<feature type="compositionally biased region" description="Basic and acidic residues" evidence="3">
    <location>
        <begin position="352"/>
        <end position="361"/>
    </location>
</feature>